<evidence type="ECO:0000313" key="2">
    <source>
        <dbReference type="EMBL" id="ACM21531.1"/>
    </source>
</evidence>
<keyword evidence="1" id="KW-0812">Transmembrane</keyword>
<dbReference type="AlphaFoldDB" id="B9M476"/>
<dbReference type="eggNOG" id="ENOG502ZDD9">
    <property type="taxonomic scope" value="Bacteria"/>
</dbReference>
<accession>B9M476</accession>
<gene>
    <name evidence="2" type="ordered locus">Geob_3188</name>
</gene>
<dbReference type="EMBL" id="CP001390">
    <property type="protein sequence ID" value="ACM21531.1"/>
    <property type="molecule type" value="Genomic_DNA"/>
</dbReference>
<sequence>MSNLPKIVIIILLPVLTFYAGSWFMGKLSNRQYVEQRLQQQLRDPQDQKPLNQRYCGYDAAAVGRHWGTLDQTALQVEKCSLRLDLVFPLFYGAAFFASLLLAWAALGSPFHFSWLAAPVGIAVLADWAENSLQLMQLQHFIDEGASGLQQCYIRIASAATIIKLYAIWVVIVLLLVLVAWMIIRTIRSV</sequence>
<dbReference type="OrthoDB" id="9823032at2"/>
<feature type="transmembrane region" description="Helical" evidence="1">
    <location>
        <begin position="165"/>
        <end position="184"/>
    </location>
</feature>
<dbReference type="RefSeq" id="WP_012648259.1">
    <property type="nucleotide sequence ID" value="NC_011979.1"/>
</dbReference>
<dbReference type="HOGENOM" id="CLU_1426132_0_0_7"/>
<name>B9M476_GEODF</name>
<feature type="transmembrane region" description="Helical" evidence="1">
    <location>
        <begin position="86"/>
        <end position="107"/>
    </location>
</feature>
<feature type="transmembrane region" description="Helical" evidence="1">
    <location>
        <begin position="6"/>
        <end position="26"/>
    </location>
</feature>
<keyword evidence="1" id="KW-0472">Membrane</keyword>
<dbReference type="Proteomes" id="UP000007721">
    <property type="component" value="Chromosome"/>
</dbReference>
<proteinExistence type="predicted"/>
<dbReference type="KEGG" id="geo:Geob_3188"/>
<keyword evidence="3" id="KW-1185">Reference proteome</keyword>
<keyword evidence="1" id="KW-1133">Transmembrane helix</keyword>
<dbReference type="STRING" id="316067.Geob_3188"/>
<organism evidence="2 3">
    <name type="scientific">Geotalea daltonii (strain DSM 22248 / JCM 15807 / FRC-32)</name>
    <name type="common">Geobacter daltonii</name>
    <dbReference type="NCBI Taxonomy" id="316067"/>
    <lineage>
        <taxon>Bacteria</taxon>
        <taxon>Pseudomonadati</taxon>
        <taxon>Thermodesulfobacteriota</taxon>
        <taxon>Desulfuromonadia</taxon>
        <taxon>Geobacterales</taxon>
        <taxon>Geobacteraceae</taxon>
        <taxon>Geotalea</taxon>
    </lineage>
</organism>
<protein>
    <submittedName>
        <fullName evidence="2">Uncharacterized protein</fullName>
    </submittedName>
</protein>
<evidence type="ECO:0000313" key="3">
    <source>
        <dbReference type="Proteomes" id="UP000007721"/>
    </source>
</evidence>
<reference evidence="2 3" key="1">
    <citation type="submission" date="2009-01" db="EMBL/GenBank/DDBJ databases">
        <title>Complete sequence of Geobacter sp. FRC-32.</title>
        <authorList>
            <consortium name="US DOE Joint Genome Institute"/>
            <person name="Lucas S."/>
            <person name="Copeland A."/>
            <person name="Lapidus A."/>
            <person name="Glavina del Rio T."/>
            <person name="Dalin E."/>
            <person name="Tice H."/>
            <person name="Bruce D."/>
            <person name="Goodwin L."/>
            <person name="Pitluck S."/>
            <person name="Saunders E."/>
            <person name="Brettin T."/>
            <person name="Detter J.C."/>
            <person name="Han C."/>
            <person name="Larimer F."/>
            <person name="Land M."/>
            <person name="Hauser L."/>
            <person name="Kyrpides N."/>
            <person name="Ovchinnikova G."/>
            <person name="Kostka J."/>
            <person name="Richardson P."/>
        </authorList>
    </citation>
    <scope>NUCLEOTIDE SEQUENCE [LARGE SCALE GENOMIC DNA]</scope>
    <source>
        <strain evidence="3">DSM 22248 / JCM 15807 / FRC-32</strain>
    </source>
</reference>
<evidence type="ECO:0000256" key="1">
    <source>
        <dbReference type="SAM" id="Phobius"/>
    </source>
</evidence>